<evidence type="ECO:0000256" key="5">
    <source>
        <dbReference type="ARBA" id="ARBA00022833"/>
    </source>
</evidence>
<feature type="chain" id="PRO_5003630012" evidence="9">
    <location>
        <begin position="36"/>
        <end position="435"/>
    </location>
</feature>
<dbReference type="AlphaFoldDB" id="I0JV84"/>
<dbReference type="InterPro" id="IPR000834">
    <property type="entry name" value="Peptidase_M14"/>
</dbReference>
<dbReference type="GO" id="GO:0005615">
    <property type="term" value="C:extracellular space"/>
    <property type="evidence" value="ECO:0007669"/>
    <property type="project" value="TreeGrafter"/>
</dbReference>
<evidence type="ECO:0000259" key="10">
    <source>
        <dbReference type="PROSITE" id="PS52035"/>
    </source>
</evidence>
<feature type="coiled-coil region" evidence="8">
    <location>
        <begin position="318"/>
        <end position="347"/>
    </location>
</feature>
<dbReference type="Pfam" id="PF00246">
    <property type="entry name" value="Peptidase_M14"/>
    <property type="match status" value="1"/>
</dbReference>
<dbReference type="GO" id="GO:0004181">
    <property type="term" value="F:metallocarboxypeptidase activity"/>
    <property type="evidence" value="ECO:0007669"/>
    <property type="project" value="InterPro"/>
</dbReference>
<dbReference type="SUPFAM" id="SSF53187">
    <property type="entry name" value="Zn-dependent exopeptidases"/>
    <property type="match status" value="1"/>
</dbReference>
<keyword evidence="9" id="KW-0732">Signal</keyword>
<dbReference type="PANTHER" id="PTHR11705:SF143">
    <property type="entry name" value="SLL0236 PROTEIN"/>
    <property type="match status" value="1"/>
</dbReference>
<evidence type="ECO:0000256" key="9">
    <source>
        <dbReference type="SAM" id="SignalP"/>
    </source>
</evidence>
<evidence type="ECO:0000313" key="11">
    <source>
        <dbReference type="EMBL" id="CCG85351.1"/>
    </source>
</evidence>
<keyword evidence="8" id="KW-0175">Coiled coil</keyword>
<feature type="signal peptide" evidence="9">
    <location>
        <begin position="1"/>
        <end position="35"/>
    </location>
</feature>
<keyword evidence="5" id="KW-0862">Zinc</keyword>
<dbReference type="Gene3D" id="3.40.630.10">
    <property type="entry name" value="Zn peptidases"/>
    <property type="match status" value="1"/>
</dbReference>
<comment type="similarity">
    <text evidence="2 7">Belongs to the peptidase M14 family.</text>
</comment>
<keyword evidence="6" id="KW-0482">Metalloprotease</keyword>
<reference evidence="11" key="1">
    <citation type="submission" date="2012-03" db="EMBL/GenBank/DDBJ databases">
        <title>Identification of immuno-reactive proteins from Saccharopolyspora rectivirgula for serodiagnosis of Farmers Lung Disease.</title>
        <authorList>
            <person name="Barrera C."/>
            <person name="Rognon B."/>
            <person name="Millon L."/>
            <person name="Quadroni M."/>
            <person name="Roussel S."/>
            <person name="Reboux G."/>
            <person name="Zaugg C."/>
            <person name="Monod M."/>
        </authorList>
    </citation>
    <scope>NUCLEOTIDE SEQUENCE</scope>
    <source>
        <strain evidence="11">DSMZ 43113</strain>
    </source>
</reference>
<dbReference type="PANTHER" id="PTHR11705">
    <property type="entry name" value="PROTEASE FAMILY M14 CARBOXYPEPTIDASE A,B"/>
    <property type="match status" value="1"/>
</dbReference>
<dbReference type="EMBL" id="HE793700">
    <property type="protein sequence ID" value="CCG85351.1"/>
    <property type="molecule type" value="Genomic_DNA"/>
</dbReference>
<accession>I0JV84</accession>
<organism evidence="11">
    <name type="scientific">Saccharopolyspora rectivirgula</name>
    <dbReference type="NCBI Taxonomy" id="28042"/>
    <lineage>
        <taxon>Bacteria</taxon>
        <taxon>Bacillati</taxon>
        <taxon>Actinomycetota</taxon>
        <taxon>Actinomycetes</taxon>
        <taxon>Pseudonocardiales</taxon>
        <taxon>Pseudonocardiaceae</taxon>
        <taxon>Saccharopolyspora</taxon>
    </lineage>
</organism>
<evidence type="ECO:0000256" key="8">
    <source>
        <dbReference type="SAM" id="Coils"/>
    </source>
</evidence>
<protein>
    <submittedName>
        <fullName evidence="11">DNA</fullName>
    </submittedName>
</protein>
<dbReference type="GO" id="GO:0006508">
    <property type="term" value="P:proteolysis"/>
    <property type="evidence" value="ECO:0007669"/>
    <property type="project" value="UniProtKB-KW"/>
</dbReference>
<sequence>MLIGIVKGESMPHYARLAAAATMLGALLVAPAGHAQPDAPPETGFEQSNGARWTTPEEETGFLETIAAANPEVSVQQIGTTLQHRPLRLVRLGAHHSPSTVLFVCSQHGDEPSGREACLSTIRDLAYSEDPQVAELLRTTTVLFVPTANPDGRVADTRGNAVGTDINRDHITLESPEARAIARVVREHQPDIVHDLHEYTGESPYYDKDVLALWPRNLNTAEPVHDAARALSEEHVRPAVEGAGFTSGVYGIWTDPQTGEPIKQVAGDGQERILRNTIGVKNALGLLVETRQIPLSGEEQNDPAVNNRRRVDSHLVAVQATLRMLVEHRAEIERATTEARLAGLRNEGPVYFGGADNEPPAPGDVENNPPCGYRLTGEQYTQVADKLQLHDVRTLPDENGGRYVPMRQPARSLVPLLLDKRAEFHLTEAEPVSCQ</sequence>
<evidence type="ECO:0000256" key="2">
    <source>
        <dbReference type="ARBA" id="ARBA00005988"/>
    </source>
</evidence>
<proteinExistence type="inferred from homology"/>
<evidence type="ECO:0000256" key="1">
    <source>
        <dbReference type="ARBA" id="ARBA00001947"/>
    </source>
</evidence>
<name>I0JV84_9PSEU</name>
<evidence type="ECO:0000256" key="3">
    <source>
        <dbReference type="ARBA" id="ARBA00022670"/>
    </source>
</evidence>
<keyword evidence="3" id="KW-0645">Protease</keyword>
<dbReference type="PROSITE" id="PS52035">
    <property type="entry name" value="PEPTIDASE_M14"/>
    <property type="match status" value="1"/>
</dbReference>
<evidence type="ECO:0000256" key="6">
    <source>
        <dbReference type="ARBA" id="ARBA00023049"/>
    </source>
</evidence>
<feature type="domain" description="Peptidase M14" evidence="10">
    <location>
        <begin position="52"/>
        <end position="311"/>
    </location>
</feature>
<evidence type="ECO:0000256" key="4">
    <source>
        <dbReference type="ARBA" id="ARBA00022801"/>
    </source>
</evidence>
<keyword evidence="4" id="KW-0378">Hydrolase</keyword>
<feature type="active site" description="Proton donor/acceptor" evidence="7">
    <location>
        <position position="289"/>
    </location>
</feature>
<dbReference type="GO" id="GO:0008270">
    <property type="term" value="F:zinc ion binding"/>
    <property type="evidence" value="ECO:0007669"/>
    <property type="project" value="InterPro"/>
</dbReference>
<gene>
    <name evidence="11" type="primary">gsr14</name>
</gene>
<dbReference type="CDD" id="cd06242">
    <property type="entry name" value="M14-like"/>
    <property type="match status" value="1"/>
</dbReference>
<dbReference type="SMART" id="SM00631">
    <property type="entry name" value="Zn_pept"/>
    <property type="match status" value="1"/>
</dbReference>
<comment type="cofactor">
    <cofactor evidence="1">
        <name>Zn(2+)</name>
        <dbReference type="ChEBI" id="CHEBI:29105"/>
    </cofactor>
</comment>
<evidence type="ECO:0000256" key="7">
    <source>
        <dbReference type="PROSITE-ProRule" id="PRU01379"/>
    </source>
</evidence>